<dbReference type="EMBL" id="MLBF01000002">
    <property type="protein sequence ID" value="OLN33610.1"/>
    <property type="molecule type" value="Genomic_DNA"/>
</dbReference>
<evidence type="ECO:0000313" key="1">
    <source>
        <dbReference type="EMBL" id="OLN33610.1"/>
    </source>
</evidence>
<name>A0A1Q8R2D7_9FIRM</name>
<proteinExistence type="predicted"/>
<reference evidence="1 2" key="1">
    <citation type="submission" date="2016-09" db="EMBL/GenBank/DDBJ databases">
        <title>Complete genome of Desulfosporosinus sp. OL.</title>
        <authorList>
            <person name="Mardanov A."/>
            <person name="Beletsky A."/>
            <person name="Panova A."/>
            <person name="Karnachuk O."/>
            <person name="Ravin N."/>
        </authorList>
    </citation>
    <scope>NUCLEOTIDE SEQUENCE [LARGE SCALE GENOMIC DNA]</scope>
    <source>
        <strain evidence="1 2">OL</strain>
    </source>
</reference>
<gene>
    <name evidence="1" type="ORF">DSOL_0320</name>
</gene>
<evidence type="ECO:0000313" key="2">
    <source>
        <dbReference type="Proteomes" id="UP000186102"/>
    </source>
</evidence>
<organism evidence="1 2">
    <name type="scientific">Desulfosporosinus metallidurans</name>
    <dbReference type="NCBI Taxonomy" id="1888891"/>
    <lineage>
        <taxon>Bacteria</taxon>
        <taxon>Bacillati</taxon>
        <taxon>Bacillota</taxon>
        <taxon>Clostridia</taxon>
        <taxon>Eubacteriales</taxon>
        <taxon>Desulfitobacteriaceae</taxon>
        <taxon>Desulfosporosinus</taxon>
    </lineage>
</organism>
<keyword evidence="2" id="KW-1185">Reference proteome</keyword>
<dbReference type="Proteomes" id="UP000186102">
    <property type="component" value="Unassembled WGS sequence"/>
</dbReference>
<accession>A0A1Q8R2D7</accession>
<sequence>MPVIFIESSVSCVSMDPSVDVAEYELLYDMGLNVLTLEHTFTVFK</sequence>
<comment type="caution">
    <text evidence="1">The sequence shown here is derived from an EMBL/GenBank/DDBJ whole genome shotgun (WGS) entry which is preliminary data.</text>
</comment>
<protein>
    <submittedName>
        <fullName evidence="1">Uncharacterized protein</fullName>
    </submittedName>
</protein>
<dbReference type="AlphaFoldDB" id="A0A1Q8R2D7"/>